<evidence type="ECO:0000313" key="7">
    <source>
        <dbReference type="EMBL" id="MFD0684998.1"/>
    </source>
</evidence>
<protein>
    <submittedName>
        <fullName evidence="7">RNA polymerase sigma factor</fullName>
    </submittedName>
</protein>
<evidence type="ECO:0000256" key="4">
    <source>
        <dbReference type="ARBA" id="ARBA00023163"/>
    </source>
</evidence>
<evidence type="ECO:0000256" key="5">
    <source>
        <dbReference type="SAM" id="MobiDB-lite"/>
    </source>
</evidence>
<feature type="domain" description="RNA polymerase sigma factor 70 region 4 type 2" evidence="6">
    <location>
        <begin position="2"/>
        <end position="37"/>
    </location>
</feature>
<organism evidence="7 8">
    <name type="scientific">Actinomadura fibrosa</name>
    <dbReference type="NCBI Taxonomy" id="111802"/>
    <lineage>
        <taxon>Bacteria</taxon>
        <taxon>Bacillati</taxon>
        <taxon>Actinomycetota</taxon>
        <taxon>Actinomycetes</taxon>
        <taxon>Streptosporangiales</taxon>
        <taxon>Thermomonosporaceae</taxon>
        <taxon>Actinomadura</taxon>
    </lineage>
</organism>
<comment type="similarity">
    <text evidence="1">Belongs to the sigma-70 factor family. ECF subfamily.</text>
</comment>
<accession>A0ABW2XI65</accession>
<evidence type="ECO:0000256" key="2">
    <source>
        <dbReference type="ARBA" id="ARBA00023015"/>
    </source>
</evidence>
<feature type="compositionally biased region" description="Basic residues" evidence="5">
    <location>
        <begin position="40"/>
        <end position="54"/>
    </location>
</feature>
<proteinExistence type="inferred from homology"/>
<evidence type="ECO:0000313" key="8">
    <source>
        <dbReference type="Proteomes" id="UP001597063"/>
    </source>
</evidence>
<evidence type="ECO:0000259" key="6">
    <source>
        <dbReference type="Pfam" id="PF08281"/>
    </source>
</evidence>
<dbReference type="EMBL" id="JBHTGP010000005">
    <property type="protein sequence ID" value="MFD0684998.1"/>
    <property type="molecule type" value="Genomic_DNA"/>
</dbReference>
<dbReference type="InterPro" id="IPR013249">
    <property type="entry name" value="RNA_pol_sigma70_r4_t2"/>
</dbReference>
<dbReference type="Proteomes" id="UP001597063">
    <property type="component" value="Unassembled WGS sequence"/>
</dbReference>
<reference evidence="8" key="1">
    <citation type="journal article" date="2019" name="Int. J. Syst. Evol. Microbiol.">
        <title>The Global Catalogue of Microorganisms (GCM) 10K type strain sequencing project: providing services to taxonomists for standard genome sequencing and annotation.</title>
        <authorList>
            <consortium name="The Broad Institute Genomics Platform"/>
            <consortium name="The Broad Institute Genome Sequencing Center for Infectious Disease"/>
            <person name="Wu L."/>
            <person name="Ma J."/>
        </authorList>
    </citation>
    <scope>NUCLEOTIDE SEQUENCE [LARGE SCALE GENOMIC DNA]</scope>
    <source>
        <strain evidence="8">JCM 9371</strain>
    </source>
</reference>
<feature type="region of interest" description="Disordered" evidence="5">
    <location>
        <begin position="40"/>
        <end position="66"/>
    </location>
</feature>
<dbReference type="RefSeq" id="WP_242619694.1">
    <property type="nucleotide sequence ID" value="NZ_CAACUY010000233.1"/>
</dbReference>
<name>A0ABW2XI65_9ACTN</name>
<keyword evidence="3" id="KW-0731">Sigma factor</keyword>
<gene>
    <name evidence="7" type="ORF">ACFQZM_10845</name>
</gene>
<keyword evidence="2" id="KW-0805">Transcription regulation</keyword>
<sequence length="66" mass="7390">MLALVAWEGLSNAEIATVLGCSLSAVSIRLHRARRALCPRPASRRHRRPVRRARPYGPLPGSRFEE</sequence>
<dbReference type="InterPro" id="IPR013324">
    <property type="entry name" value="RNA_pol_sigma_r3/r4-like"/>
</dbReference>
<dbReference type="InterPro" id="IPR036388">
    <property type="entry name" value="WH-like_DNA-bd_sf"/>
</dbReference>
<keyword evidence="4" id="KW-0804">Transcription</keyword>
<evidence type="ECO:0000256" key="1">
    <source>
        <dbReference type="ARBA" id="ARBA00010641"/>
    </source>
</evidence>
<comment type="caution">
    <text evidence="7">The sequence shown here is derived from an EMBL/GenBank/DDBJ whole genome shotgun (WGS) entry which is preliminary data.</text>
</comment>
<dbReference type="Pfam" id="PF08281">
    <property type="entry name" value="Sigma70_r4_2"/>
    <property type="match status" value="1"/>
</dbReference>
<keyword evidence="8" id="KW-1185">Reference proteome</keyword>
<dbReference type="Gene3D" id="1.10.10.10">
    <property type="entry name" value="Winged helix-like DNA-binding domain superfamily/Winged helix DNA-binding domain"/>
    <property type="match status" value="1"/>
</dbReference>
<evidence type="ECO:0000256" key="3">
    <source>
        <dbReference type="ARBA" id="ARBA00023082"/>
    </source>
</evidence>
<dbReference type="SUPFAM" id="SSF88659">
    <property type="entry name" value="Sigma3 and sigma4 domains of RNA polymerase sigma factors"/>
    <property type="match status" value="1"/>
</dbReference>